<evidence type="ECO:0000313" key="1">
    <source>
        <dbReference type="EMBL" id="QJA60105.1"/>
    </source>
</evidence>
<dbReference type="EMBL" id="MT142023">
    <property type="protein sequence ID" value="QJA73391.1"/>
    <property type="molecule type" value="Genomic_DNA"/>
</dbReference>
<name>A0A6M3ISI9_9ZZZZ</name>
<gene>
    <name evidence="2" type="ORF">MM415A02394_0018</name>
    <name evidence="1" type="ORF">MM415B01185_0039</name>
</gene>
<dbReference type="AlphaFoldDB" id="A0A6M3ISI9"/>
<protein>
    <submittedName>
        <fullName evidence="1">Uncharacterized protein</fullName>
    </submittedName>
</protein>
<sequence length="57" mass="6476">MKFTVEWGHKEPGAKIQDGDKEDVEAENKEEAIKIILKDCKKPPGWIQAYMGSSKWG</sequence>
<accession>A0A6M3ISI9</accession>
<evidence type="ECO:0000313" key="2">
    <source>
        <dbReference type="EMBL" id="QJA73391.1"/>
    </source>
</evidence>
<reference evidence="1" key="1">
    <citation type="submission" date="2020-03" db="EMBL/GenBank/DDBJ databases">
        <title>The deep terrestrial virosphere.</title>
        <authorList>
            <person name="Holmfeldt K."/>
            <person name="Nilsson E."/>
            <person name="Simone D."/>
            <person name="Lopez-Fernandez M."/>
            <person name="Wu X."/>
            <person name="de Brujin I."/>
            <person name="Lundin D."/>
            <person name="Andersson A."/>
            <person name="Bertilsson S."/>
            <person name="Dopson M."/>
        </authorList>
    </citation>
    <scope>NUCLEOTIDE SEQUENCE</scope>
    <source>
        <strain evidence="2">MM415A02394</strain>
        <strain evidence="1">MM415B01185</strain>
    </source>
</reference>
<organism evidence="1">
    <name type="scientific">viral metagenome</name>
    <dbReference type="NCBI Taxonomy" id="1070528"/>
    <lineage>
        <taxon>unclassified sequences</taxon>
        <taxon>metagenomes</taxon>
        <taxon>organismal metagenomes</taxon>
    </lineage>
</organism>
<dbReference type="EMBL" id="MT141395">
    <property type="protein sequence ID" value="QJA60105.1"/>
    <property type="molecule type" value="Genomic_DNA"/>
</dbReference>
<proteinExistence type="predicted"/>